<proteinExistence type="inferred from homology"/>
<dbReference type="Gene3D" id="3.40.50.1970">
    <property type="match status" value="1"/>
</dbReference>
<keyword evidence="1 11" id="KW-0963">Cytoplasm</keyword>
<comment type="caution">
    <text evidence="15">The sequence shown here is derived from an EMBL/GenBank/DDBJ whole genome shotgun (WGS) entry which is preliminary data.</text>
</comment>
<dbReference type="GO" id="GO:0005737">
    <property type="term" value="C:cytoplasm"/>
    <property type="evidence" value="ECO:0007669"/>
    <property type="project" value="UniProtKB-SubCell"/>
</dbReference>
<dbReference type="PATRIC" id="fig|301375.7.peg.1220"/>
<comment type="subcellular location">
    <subcellularLocation>
        <location evidence="11">Cytoplasm</location>
    </subcellularLocation>
</comment>
<evidence type="ECO:0000256" key="1">
    <source>
        <dbReference type="ARBA" id="ARBA00022490"/>
    </source>
</evidence>
<dbReference type="CDD" id="cd08173">
    <property type="entry name" value="Gro1PDH"/>
    <property type="match status" value="1"/>
</dbReference>
<feature type="binding site" evidence="11">
    <location>
        <position position="254"/>
    </location>
    <ligand>
        <name>Zn(2+)</name>
        <dbReference type="ChEBI" id="CHEBI:29105"/>
        <note>catalytic</note>
    </ligand>
</feature>
<dbReference type="PIRSF" id="PIRSF000112">
    <property type="entry name" value="Glycerol_dehydrogenase"/>
    <property type="match status" value="1"/>
</dbReference>
<organism evidence="15 16">
    <name type="scientific">Methanothrix harundinacea</name>
    <dbReference type="NCBI Taxonomy" id="301375"/>
    <lineage>
        <taxon>Archaea</taxon>
        <taxon>Methanobacteriati</taxon>
        <taxon>Methanobacteriota</taxon>
        <taxon>Stenosarchaea group</taxon>
        <taxon>Methanomicrobia</taxon>
        <taxon>Methanotrichales</taxon>
        <taxon>Methanotrichaceae</taxon>
        <taxon>Methanothrix</taxon>
    </lineage>
</organism>
<feature type="binding site" evidence="11">
    <location>
        <position position="238"/>
    </location>
    <ligand>
        <name>Zn(2+)</name>
        <dbReference type="ChEBI" id="CHEBI:29105"/>
        <note>catalytic</note>
    </ligand>
</feature>
<name>A0A101FU63_9EURY</name>
<evidence type="ECO:0000256" key="3">
    <source>
        <dbReference type="ARBA" id="ARBA00022723"/>
    </source>
</evidence>
<dbReference type="NCBIfam" id="NF002022">
    <property type="entry name" value="PRK00843.1"/>
    <property type="match status" value="1"/>
</dbReference>
<feature type="binding site" evidence="13">
    <location>
        <position position="111"/>
    </location>
    <ligand>
        <name>glycerol</name>
        <dbReference type="ChEBI" id="CHEBI:17754"/>
    </ligand>
</feature>
<keyword evidence="7 11" id="KW-0520">NAD</keyword>
<keyword evidence="4 11" id="KW-0862">Zinc</keyword>
<feature type="binding site" evidence="11">
    <location>
        <position position="158"/>
    </location>
    <ligand>
        <name>Zn(2+)</name>
        <dbReference type="ChEBI" id="CHEBI:29105"/>
        <note>catalytic</note>
    </ligand>
</feature>
<feature type="binding site" evidence="11">
    <location>
        <position position="242"/>
    </location>
    <ligand>
        <name>substrate</name>
    </ligand>
</feature>
<keyword evidence="10 11" id="KW-1208">Phospholipid metabolism</keyword>
<feature type="binding site" evidence="11 14">
    <location>
        <begin position="84"/>
        <end position="88"/>
    </location>
    <ligand>
        <name>NAD(+)</name>
        <dbReference type="ChEBI" id="CHEBI:57540"/>
    </ligand>
</feature>
<evidence type="ECO:0000256" key="9">
    <source>
        <dbReference type="ARBA" id="ARBA00023209"/>
    </source>
</evidence>
<protein>
    <recommendedName>
        <fullName evidence="11">Glycerol-1-phosphate dehydrogenase [NAD(P)+]</fullName>
        <shortName evidence="11">G1P dehydrogenase</shortName>
        <shortName evidence="11">G1PDH</shortName>
        <ecNumber evidence="11">1.1.1.261</ecNumber>
    </recommendedName>
    <alternativeName>
        <fullName evidence="11">Enantiomeric glycerophosphate synthase</fullName>
    </alternativeName>
    <alternativeName>
        <fullName evidence="11">sn-glycerol-1-phosphate dehydrogenase</fullName>
    </alternativeName>
</protein>
<evidence type="ECO:0000256" key="10">
    <source>
        <dbReference type="ARBA" id="ARBA00023264"/>
    </source>
</evidence>
<evidence type="ECO:0000256" key="5">
    <source>
        <dbReference type="ARBA" id="ARBA00022857"/>
    </source>
</evidence>
<evidence type="ECO:0000256" key="13">
    <source>
        <dbReference type="PIRSR" id="PIRSR000112-2"/>
    </source>
</evidence>
<evidence type="ECO:0000256" key="14">
    <source>
        <dbReference type="PIRSR" id="PIRSR000112-3"/>
    </source>
</evidence>
<evidence type="ECO:0000256" key="2">
    <source>
        <dbReference type="ARBA" id="ARBA00022516"/>
    </source>
</evidence>
<dbReference type="AlphaFoldDB" id="A0A101FU63"/>
<dbReference type="Gene3D" id="1.20.1090.10">
    <property type="entry name" value="Dehydroquinate synthase-like - alpha domain"/>
    <property type="match status" value="1"/>
</dbReference>
<evidence type="ECO:0000256" key="11">
    <source>
        <dbReference type="HAMAP-Rule" id="MF_00497"/>
    </source>
</evidence>
<dbReference type="Proteomes" id="UP000057043">
    <property type="component" value="Unassembled WGS sequence"/>
</dbReference>
<comment type="similarity">
    <text evidence="11">Belongs to the glycerol-1-phosphate dehydrogenase family.</text>
</comment>
<dbReference type="GO" id="GO:0008654">
    <property type="term" value="P:phospholipid biosynthetic process"/>
    <property type="evidence" value="ECO:0007669"/>
    <property type="project" value="UniProtKB-KW"/>
</dbReference>
<comment type="pathway">
    <text evidence="11">Membrane lipid metabolism; glycerophospholipid metabolism.</text>
</comment>
<evidence type="ECO:0000313" key="16">
    <source>
        <dbReference type="Proteomes" id="UP000057043"/>
    </source>
</evidence>
<comment type="cofactor">
    <cofactor evidence="11 12">
        <name>Zn(2+)</name>
        <dbReference type="ChEBI" id="CHEBI:29105"/>
    </cofactor>
    <text evidence="11 12">Binds 1 zinc ion per subunit.</text>
</comment>
<comment type="function">
    <text evidence="11">Catalyzes the NAD(P)H-dependent reduction of dihydroxyacetonephosphate (DHAP or glycerone phosphate) to glycerol 1-phosphate (G1P). The G1P thus generated is used as the glycerophosphate backbone of phospholipids in the cellular membranes of Archaea.</text>
</comment>
<feature type="binding site" evidence="12">
    <location>
        <position position="254"/>
    </location>
    <ligand>
        <name>glycerol</name>
        <dbReference type="ChEBI" id="CHEBI:17754"/>
    </ligand>
</feature>
<feature type="binding site" evidence="11 14">
    <location>
        <position position="115"/>
    </location>
    <ligand>
        <name>NAD(+)</name>
        <dbReference type="ChEBI" id="CHEBI:57540"/>
    </ligand>
</feature>
<feature type="binding site" evidence="11">
    <location>
        <position position="111"/>
    </location>
    <ligand>
        <name>substrate</name>
    </ligand>
</feature>
<dbReference type="Pfam" id="PF13685">
    <property type="entry name" value="Fe-ADH_2"/>
    <property type="match status" value="1"/>
</dbReference>
<dbReference type="EC" id="1.1.1.261" evidence="11"/>
<dbReference type="GO" id="GO:0046872">
    <property type="term" value="F:metal ion binding"/>
    <property type="evidence" value="ECO:0007669"/>
    <property type="project" value="UniProtKB-KW"/>
</dbReference>
<evidence type="ECO:0000256" key="12">
    <source>
        <dbReference type="PIRSR" id="PIRSR000112-1"/>
    </source>
</evidence>
<evidence type="ECO:0000256" key="6">
    <source>
        <dbReference type="ARBA" id="ARBA00023002"/>
    </source>
</evidence>
<feature type="binding site" evidence="11 14">
    <location>
        <begin position="106"/>
        <end position="109"/>
    </location>
    <ligand>
        <name>NAD(+)</name>
        <dbReference type="ChEBI" id="CHEBI:57540"/>
    </ligand>
</feature>
<accession>A0A101FU63</accession>
<comment type="catalytic activity">
    <reaction evidence="11">
        <text>sn-glycerol 1-phosphate + NADP(+) = dihydroxyacetone phosphate + NADPH + H(+)</text>
        <dbReference type="Rhea" id="RHEA:21416"/>
        <dbReference type="ChEBI" id="CHEBI:15378"/>
        <dbReference type="ChEBI" id="CHEBI:57642"/>
        <dbReference type="ChEBI" id="CHEBI:57685"/>
        <dbReference type="ChEBI" id="CHEBI:57783"/>
        <dbReference type="ChEBI" id="CHEBI:58349"/>
        <dbReference type="EC" id="1.1.1.261"/>
    </reaction>
</comment>
<reference evidence="15 16" key="1">
    <citation type="journal article" date="2015" name="MBio">
        <title>Genome-Resolved Metagenomic Analysis Reveals Roles for Candidate Phyla and Other Microbial Community Members in Biogeochemical Transformations in Oil Reservoirs.</title>
        <authorList>
            <person name="Hu P."/>
            <person name="Tom L."/>
            <person name="Singh A."/>
            <person name="Thomas B.C."/>
            <person name="Baker B.J."/>
            <person name="Piceno Y.M."/>
            <person name="Andersen G.L."/>
            <person name="Banfield J.F."/>
        </authorList>
    </citation>
    <scope>NUCLEOTIDE SEQUENCE [LARGE SCALE GENOMIC DNA]</scope>
    <source>
        <strain evidence="15">57_489</strain>
    </source>
</reference>
<dbReference type="PANTHER" id="PTHR43616:SF5">
    <property type="entry name" value="GLYCEROL DEHYDROGENASE 1"/>
    <property type="match status" value="1"/>
</dbReference>
<sequence>MVGSGVASEVADVCKDLKLKGGALIVTGPTTGALVGGEISQWMEDRGFETSLMITRFSKLEEVERAERLAWEMKAGFLIGVGGGRSIDVAKLASVRAGFHFVSIPTAASHDGICSAQASLTIDGETTSVSAQAPLGIIADTAVISKAPERLLAAGCGDIISNYTAIRDWKLAHRLRGEEYSEYASALSEMTARMIVETAPDLKPGLEESARVVVKALISSGVAMSIAGSSRPASGSEHKFAHAINKIDPGRALHGELCGLGTVVMMYLHGGDWKMIRTALKEVGAPTSAYEIGLEEETVIEALTIAHTIRPERYTILGSGLTRKAATEAAKKTKII</sequence>
<evidence type="ECO:0000313" key="15">
    <source>
        <dbReference type="EMBL" id="KUK44354.1"/>
    </source>
</evidence>
<dbReference type="InterPro" id="IPR032837">
    <property type="entry name" value="G1PDH"/>
</dbReference>
<dbReference type="UniPathway" id="UPA00940"/>
<comment type="catalytic activity">
    <reaction evidence="11">
        <text>sn-glycerol 1-phosphate + NAD(+) = dihydroxyacetone phosphate + NADH + H(+)</text>
        <dbReference type="Rhea" id="RHEA:21412"/>
        <dbReference type="ChEBI" id="CHEBI:15378"/>
        <dbReference type="ChEBI" id="CHEBI:57540"/>
        <dbReference type="ChEBI" id="CHEBI:57642"/>
        <dbReference type="ChEBI" id="CHEBI:57685"/>
        <dbReference type="ChEBI" id="CHEBI:57945"/>
        <dbReference type="EC" id="1.1.1.261"/>
    </reaction>
</comment>
<keyword evidence="6 11" id="KW-0560">Oxidoreductase</keyword>
<dbReference type="PANTHER" id="PTHR43616">
    <property type="entry name" value="GLYCEROL DEHYDROGENASE"/>
    <property type="match status" value="1"/>
</dbReference>
<dbReference type="InterPro" id="IPR023002">
    <property type="entry name" value="G1P_dehydrogenase_arc"/>
</dbReference>
<dbReference type="GO" id="GO:0106357">
    <property type="term" value="F:glycerol-1-phosphate dehydrogenase (NAD+) activity"/>
    <property type="evidence" value="ECO:0007669"/>
    <property type="project" value="RHEA"/>
</dbReference>
<evidence type="ECO:0000256" key="7">
    <source>
        <dbReference type="ARBA" id="ARBA00023027"/>
    </source>
</evidence>
<dbReference type="SUPFAM" id="SSF56796">
    <property type="entry name" value="Dehydroquinate synthase-like"/>
    <property type="match status" value="1"/>
</dbReference>
<dbReference type="HAMAP" id="MF_00497_A">
    <property type="entry name" value="G1P_dehydrogenase_A"/>
    <property type="match status" value="1"/>
</dbReference>
<keyword evidence="3 11" id="KW-0479">Metal-binding</keyword>
<dbReference type="GO" id="GO:0106358">
    <property type="term" value="F:glycerol-1-phosphate dehydrogenase (NADP+) activity"/>
    <property type="evidence" value="ECO:0007669"/>
    <property type="project" value="RHEA"/>
</dbReference>
<keyword evidence="8 11" id="KW-0443">Lipid metabolism</keyword>
<evidence type="ECO:0000256" key="4">
    <source>
        <dbReference type="ARBA" id="ARBA00022833"/>
    </source>
</evidence>
<keyword evidence="9 11" id="KW-0594">Phospholipid biosynthesis</keyword>
<feature type="binding site" evidence="12">
    <location>
        <position position="238"/>
    </location>
    <ligand>
        <name>glycerol</name>
        <dbReference type="ChEBI" id="CHEBI:17754"/>
    </ligand>
</feature>
<feature type="binding site" evidence="12">
    <location>
        <position position="158"/>
    </location>
    <ligand>
        <name>glycerol</name>
        <dbReference type="ChEBI" id="CHEBI:17754"/>
    </ligand>
</feature>
<keyword evidence="2 11" id="KW-0444">Lipid biosynthesis</keyword>
<keyword evidence="5 11" id="KW-0521">NADP</keyword>
<dbReference type="InterPro" id="IPR016205">
    <property type="entry name" value="Glycerol_DH"/>
</dbReference>
<gene>
    <name evidence="11" type="primary">egsA</name>
    <name evidence="15" type="ORF">XD72_1273</name>
</gene>
<evidence type="ECO:0000256" key="8">
    <source>
        <dbReference type="ARBA" id="ARBA00023098"/>
    </source>
</evidence>
<dbReference type="EMBL" id="LGFT01000027">
    <property type="protein sequence ID" value="KUK44354.1"/>
    <property type="molecule type" value="Genomic_DNA"/>
</dbReference>
<dbReference type="GO" id="GO:0006650">
    <property type="term" value="P:glycerophospholipid metabolic process"/>
    <property type="evidence" value="ECO:0007669"/>
    <property type="project" value="UniProtKB-UniRule"/>
</dbReference>
<feature type="binding site" evidence="11">
    <location>
        <position position="158"/>
    </location>
    <ligand>
        <name>substrate</name>
    </ligand>
</feature>